<dbReference type="PANTHER" id="PTHR42718">
    <property type="entry name" value="MAJOR FACILITATOR SUPERFAMILY MULTIDRUG TRANSPORTER MFSC"/>
    <property type="match status" value="1"/>
</dbReference>
<comment type="subcellular location">
    <subcellularLocation>
        <location evidence="1">Cell membrane</location>
        <topology evidence="1">Multi-pass membrane protein</topology>
    </subcellularLocation>
</comment>
<feature type="transmembrane region" description="Helical" evidence="5">
    <location>
        <begin position="49"/>
        <end position="67"/>
    </location>
</feature>
<sequence>MPSPDVERARWRAFAVCMGAGFMTLLDVSIVNVALPSIEASLGAGPSELQWIVAGYTLAFGLALVPAGRLGDVLGRRGAFVAGLVGFVVFSAACGLAKSAEMLAVMRLLQGLSAGVLNPQVIGLIQHLFHGHERGRAFGFYGAAIGISTATGPLLGGALIALFGATEGWRSVFLVNVPIGAVLVPLALRYLPRADGRRAGGRRAGGRRAGGLGIDVVGLALIAASVVCVMLPFIVAAEGPDRTPWWLVPVGLAVVGLLVVWERWTERAGRSPVVPSSLVRTPSFSFGAVVGTAYFAGFTGIFLVSTLYLQTGLGLTALQAGLVQTPFALLGAVSAARSGHLVQRFGRWTVVAGIVVMAAGIVGVDVVVGSTDGTRAAVMMSAWLALAGLGNGVVISPNQTLTLAEVPVAQGGTAGGLLQTTQRIGASVGVAVIASVFFTTRGRSPGGLAGGYGPALSVGLRVTLGLLAVAFVVALVDALRRRHEPVSPAGPPPA</sequence>
<dbReference type="CDD" id="cd17321">
    <property type="entry name" value="MFS_MMR_MDR_like"/>
    <property type="match status" value="1"/>
</dbReference>
<feature type="transmembrane region" description="Helical" evidence="5">
    <location>
        <begin position="284"/>
        <end position="309"/>
    </location>
</feature>
<name>A0ABP8EPT9_9MICO</name>
<keyword evidence="3 5" id="KW-1133">Transmembrane helix</keyword>
<comment type="caution">
    <text evidence="7">The sequence shown here is derived from an EMBL/GenBank/DDBJ whole genome shotgun (WGS) entry which is preliminary data.</text>
</comment>
<feature type="transmembrane region" description="Helical" evidence="5">
    <location>
        <begin position="246"/>
        <end position="264"/>
    </location>
</feature>
<keyword evidence="2 5" id="KW-0812">Transmembrane</keyword>
<dbReference type="InterPro" id="IPR036259">
    <property type="entry name" value="MFS_trans_sf"/>
</dbReference>
<feature type="transmembrane region" description="Helical" evidence="5">
    <location>
        <begin position="79"/>
        <end position="98"/>
    </location>
</feature>
<feature type="transmembrane region" description="Helical" evidence="5">
    <location>
        <begin position="137"/>
        <end position="165"/>
    </location>
</feature>
<reference evidence="8" key="1">
    <citation type="journal article" date="2019" name="Int. J. Syst. Evol. Microbiol.">
        <title>The Global Catalogue of Microorganisms (GCM) 10K type strain sequencing project: providing services to taxonomists for standard genome sequencing and annotation.</title>
        <authorList>
            <consortium name="The Broad Institute Genomics Platform"/>
            <consortium name="The Broad Institute Genome Sequencing Center for Infectious Disease"/>
            <person name="Wu L."/>
            <person name="Ma J."/>
        </authorList>
    </citation>
    <scope>NUCLEOTIDE SEQUENCE [LARGE SCALE GENOMIC DNA]</scope>
    <source>
        <strain evidence="8">JCM 17459</strain>
    </source>
</reference>
<evidence type="ECO:0000256" key="4">
    <source>
        <dbReference type="ARBA" id="ARBA00023136"/>
    </source>
</evidence>
<dbReference type="InterPro" id="IPR011701">
    <property type="entry name" value="MFS"/>
</dbReference>
<dbReference type="PRINTS" id="PR01036">
    <property type="entry name" value="TCRTETB"/>
</dbReference>
<feature type="transmembrane region" description="Helical" evidence="5">
    <location>
        <begin position="376"/>
        <end position="395"/>
    </location>
</feature>
<proteinExistence type="predicted"/>
<feature type="transmembrane region" description="Helical" evidence="5">
    <location>
        <begin position="458"/>
        <end position="479"/>
    </location>
</feature>
<evidence type="ECO:0000259" key="6">
    <source>
        <dbReference type="PROSITE" id="PS50850"/>
    </source>
</evidence>
<gene>
    <name evidence="7" type="ORF">GCM10022262_03210</name>
</gene>
<feature type="transmembrane region" description="Helical" evidence="5">
    <location>
        <begin position="348"/>
        <end position="370"/>
    </location>
</feature>
<dbReference type="Proteomes" id="UP001499841">
    <property type="component" value="Unassembled WGS sequence"/>
</dbReference>
<evidence type="ECO:0000313" key="7">
    <source>
        <dbReference type="EMBL" id="GAA4285962.1"/>
    </source>
</evidence>
<evidence type="ECO:0000256" key="5">
    <source>
        <dbReference type="SAM" id="Phobius"/>
    </source>
</evidence>
<feature type="transmembrane region" description="Helical" evidence="5">
    <location>
        <begin position="12"/>
        <end position="37"/>
    </location>
</feature>
<dbReference type="InterPro" id="IPR020846">
    <property type="entry name" value="MFS_dom"/>
</dbReference>
<keyword evidence="4 5" id="KW-0472">Membrane</keyword>
<dbReference type="PROSITE" id="PS50850">
    <property type="entry name" value="MFS"/>
    <property type="match status" value="1"/>
</dbReference>
<organism evidence="7 8">
    <name type="scientific">Georgenia daeguensis</name>
    <dbReference type="NCBI Taxonomy" id="908355"/>
    <lineage>
        <taxon>Bacteria</taxon>
        <taxon>Bacillati</taxon>
        <taxon>Actinomycetota</taxon>
        <taxon>Actinomycetes</taxon>
        <taxon>Micrococcales</taxon>
        <taxon>Bogoriellaceae</taxon>
        <taxon>Georgenia</taxon>
    </lineage>
</organism>
<feature type="transmembrane region" description="Helical" evidence="5">
    <location>
        <begin position="104"/>
        <end position="125"/>
    </location>
</feature>
<evidence type="ECO:0000256" key="2">
    <source>
        <dbReference type="ARBA" id="ARBA00022692"/>
    </source>
</evidence>
<keyword evidence="8" id="KW-1185">Reference proteome</keyword>
<evidence type="ECO:0000256" key="3">
    <source>
        <dbReference type="ARBA" id="ARBA00022989"/>
    </source>
</evidence>
<feature type="transmembrane region" description="Helical" evidence="5">
    <location>
        <begin position="315"/>
        <end position="336"/>
    </location>
</feature>
<feature type="transmembrane region" description="Helical" evidence="5">
    <location>
        <begin position="212"/>
        <end position="234"/>
    </location>
</feature>
<dbReference type="Gene3D" id="1.20.1720.10">
    <property type="entry name" value="Multidrug resistance protein D"/>
    <property type="match status" value="2"/>
</dbReference>
<dbReference type="EMBL" id="BAABBA010000001">
    <property type="protein sequence ID" value="GAA4285962.1"/>
    <property type="molecule type" value="Genomic_DNA"/>
</dbReference>
<feature type="transmembrane region" description="Helical" evidence="5">
    <location>
        <begin position="416"/>
        <end position="438"/>
    </location>
</feature>
<feature type="transmembrane region" description="Helical" evidence="5">
    <location>
        <begin position="171"/>
        <end position="191"/>
    </location>
</feature>
<evidence type="ECO:0000313" key="8">
    <source>
        <dbReference type="Proteomes" id="UP001499841"/>
    </source>
</evidence>
<dbReference type="SUPFAM" id="SSF103473">
    <property type="entry name" value="MFS general substrate transporter"/>
    <property type="match status" value="1"/>
</dbReference>
<feature type="domain" description="Major facilitator superfamily (MFS) profile" evidence="6">
    <location>
        <begin position="13"/>
        <end position="480"/>
    </location>
</feature>
<accession>A0ABP8EPT9</accession>
<dbReference type="Pfam" id="PF07690">
    <property type="entry name" value="MFS_1"/>
    <property type="match status" value="1"/>
</dbReference>
<protein>
    <submittedName>
        <fullName evidence="7">MFS transporter</fullName>
    </submittedName>
</protein>
<evidence type="ECO:0000256" key="1">
    <source>
        <dbReference type="ARBA" id="ARBA00004651"/>
    </source>
</evidence>
<dbReference type="PANTHER" id="PTHR42718:SF39">
    <property type="entry name" value="ACTINORHODIN TRANSPORTER-RELATED"/>
    <property type="match status" value="1"/>
</dbReference>